<accession>A0A6C0HE38</accession>
<dbReference type="InterPro" id="IPR029063">
    <property type="entry name" value="SAM-dependent_MTases_sf"/>
</dbReference>
<proteinExistence type="predicted"/>
<protein>
    <recommendedName>
        <fullName evidence="2">Methyltransferase</fullName>
    </recommendedName>
</protein>
<reference evidence="1" key="1">
    <citation type="journal article" date="2020" name="Nature">
        <title>Giant virus diversity and host interactions through global metagenomics.</title>
        <authorList>
            <person name="Schulz F."/>
            <person name="Roux S."/>
            <person name="Paez-Espino D."/>
            <person name="Jungbluth S."/>
            <person name="Walsh D.A."/>
            <person name="Denef V.J."/>
            <person name="McMahon K.D."/>
            <person name="Konstantinidis K.T."/>
            <person name="Eloe-Fadrosh E.A."/>
            <person name="Kyrpides N.C."/>
            <person name="Woyke T."/>
        </authorList>
    </citation>
    <scope>NUCLEOTIDE SEQUENCE</scope>
    <source>
        <strain evidence="1">GVMAG-M-3300023179-92</strain>
    </source>
</reference>
<dbReference type="EMBL" id="MN739934">
    <property type="protein sequence ID" value="QHT78640.1"/>
    <property type="molecule type" value="Genomic_DNA"/>
</dbReference>
<evidence type="ECO:0000313" key="1">
    <source>
        <dbReference type="EMBL" id="QHT78640.1"/>
    </source>
</evidence>
<organism evidence="1">
    <name type="scientific">viral metagenome</name>
    <dbReference type="NCBI Taxonomy" id="1070528"/>
    <lineage>
        <taxon>unclassified sequences</taxon>
        <taxon>metagenomes</taxon>
        <taxon>organismal metagenomes</taxon>
    </lineage>
</organism>
<dbReference type="AlphaFoldDB" id="A0A6C0HE38"/>
<name>A0A6C0HE38_9ZZZZ</name>
<dbReference type="Gene3D" id="3.40.50.150">
    <property type="entry name" value="Vaccinia Virus protein VP39"/>
    <property type="match status" value="1"/>
</dbReference>
<dbReference type="SUPFAM" id="SSF53335">
    <property type="entry name" value="S-adenosyl-L-methionine-dependent methyltransferases"/>
    <property type="match status" value="1"/>
</dbReference>
<sequence length="211" mass="25090">MSTLTEVLNKYNTDKNESFHNYGRFYERYFKDFRDKPINYLEIGIFQGESIKAMREYFYNCKAVVGIDIMPYTKMFENKDNKIFVEIGSQSDIDFLKYINNKYEGFDIILDDGSHAFDDIWTSFTTLFPLLNNKVMYVIEDVICIRDKLEPFYNFTKYLSKWRADVGGDNCVDPFKIPLKTSDKFEYMIGDIIFTNSAVIIYKDVKEHWIM</sequence>
<evidence type="ECO:0008006" key="2">
    <source>
        <dbReference type="Google" id="ProtNLM"/>
    </source>
</evidence>